<feature type="region of interest" description="Disordered" evidence="7">
    <location>
        <begin position="1"/>
        <end position="45"/>
    </location>
</feature>
<dbReference type="PANTHER" id="PTHR23133:SF2">
    <property type="entry name" value="IMIDAZOLEGLYCEROL-PHOSPHATE DEHYDRATASE"/>
    <property type="match status" value="1"/>
</dbReference>
<name>A0ABU1JYJ4_9PROT</name>
<dbReference type="PANTHER" id="PTHR23133">
    <property type="entry name" value="IMIDAZOLEGLYCEROL-PHOSPHATE DEHYDRATASE HIS7"/>
    <property type="match status" value="1"/>
</dbReference>
<dbReference type="NCBIfam" id="NF002106">
    <property type="entry name" value="PRK00951.1-1"/>
    <property type="match status" value="1"/>
</dbReference>
<organism evidence="8 9">
    <name type="scientific">Inquilinus ginsengisoli</name>
    <dbReference type="NCBI Taxonomy" id="363840"/>
    <lineage>
        <taxon>Bacteria</taxon>
        <taxon>Pseudomonadati</taxon>
        <taxon>Pseudomonadota</taxon>
        <taxon>Alphaproteobacteria</taxon>
        <taxon>Rhodospirillales</taxon>
        <taxon>Rhodospirillaceae</taxon>
        <taxon>Inquilinus</taxon>
    </lineage>
</organism>
<keyword evidence="9" id="KW-1185">Reference proteome</keyword>
<dbReference type="EMBL" id="JAVDPW010000013">
    <property type="protein sequence ID" value="MDR6293702.1"/>
    <property type="molecule type" value="Genomic_DNA"/>
</dbReference>
<evidence type="ECO:0000256" key="7">
    <source>
        <dbReference type="SAM" id="MobiDB-lite"/>
    </source>
</evidence>
<keyword evidence="2 5" id="KW-0028">Amino-acid biosynthesis</keyword>
<dbReference type="NCBIfam" id="NF002111">
    <property type="entry name" value="PRK00951.2-1"/>
    <property type="match status" value="1"/>
</dbReference>
<dbReference type="Proteomes" id="UP001262410">
    <property type="component" value="Unassembled WGS sequence"/>
</dbReference>
<proteinExistence type="inferred from homology"/>
<comment type="subcellular location">
    <subcellularLocation>
        <location evidence="5 6">Cytoplasm</location>
    </subcellularLocation>
</comment>
<evidence type="ECO:0000256" key="1">
    <source>
        <dbReference type="ARBA" id="ARBA00005047"/>
    </source>
</evidence>
<dbReference type="SUPFAM" id="SSF54211">
    <property type="entry name" value="Ribosomal protein S5 domain 2-like"/>
    <property type="match status" value="2"/>
</dbReference>
<dbReference type="InterPro" id="IPR020565">
    <property type="entry name" value="ImidazoleglycerP_deHydtase_CS"/>
</dbReference>
<dbReference type="NCBIfam" id="NF002109">
    <property type="entry name" value="PRK00951.1-5"/>
    <property type="match status" value="1"/>
</dbReference>
<sequence>MDGTASKPTPKSPARKAAAAPATASRPALASVAPPARSATVDRATRETRISATVDLDGTGRSDIRTGIGFLDHMLDQLARHGLFDLTVRAEGDLHIDFHHTTEDVGITLGQAFAKALGDRRGIQRYGEAHVPMDEALSRVAVDISARPYLVWDVRFTRDKLGEMDTELFREWFHAFAQNAGLTLHVANLYGENNHHIVESCFKALARALRAATAIDSRRPDAVPSTKGTLGGSL</sequence>
<dbReference type="NCBIfam" id="NF002114">
    <property type="entry name" value="PRK00951.2-4"/>
    <property type="match status" value="1"/>
</dbReference>
<dbReference type="GO" id="GO:0016740">
    <property type="term" value="F:transferase activity"/>
    <property type="evidence" value="ECO:0007669"/>
    <property type="project" value="UniProtKB-KW"/>
</dbReference>
<comment type="caution">
    <text evidence="8">The sequence shown here is derived from an EMBL/GenBank/DDBJ whole genome shotgun (WGS) entry which is preliminary data.</text>
</comment>
<dbReference type="GO" id="GO:0004424">
    <property type="term" value="F:imidazoleglycerol-phosphate dehydratase activity"/>
    <property type="evidence" value="ECO:0007669"/>
    <property type="project" value="UniProtKB-EC"/>
</dbReference>
<dbReference type="PROSITE" id="PS00955">
    <property type="entry name" value="IGP_DEHYDRATASE_2"/>
    <property type="match status" value="1"/>
</dbReference>
<dbReference type="HAMAP" id="MF_00076">
    <property type="entry name" value="HisB"/>
    <property type="match status" value="1"/>
</dbReference>
<dbReference type="Gene3D" id="3.30.230.40">
    <property type="entry name" value="Imidazole glycerol phosphate dehydratase, domain 1"/>
    <property type="match status" value="2"/>
</dbReference>
<dbReference type="InterPro" id="IPR000807">
    <property type="entry name" value="ImidazoleglycerolP_deHydtase"/>
</dbReference>
<evidence type="ECO:0000256" key="5">
    <source>
        <dbReference type="HAMAP-Rule" id="MF_00076"/>
    </source>
</evidence>
<protein>
    <recommendedName>
        <fullName evidence="5 6">Imidazoleglycerol-phosphate dehydratase</fullName>
        <shortName evidence="5">IGPD</shortName>
        <ecNumber evidence="5 6">4.2.1.19</ecNumber>
    </recommendedName>
</protein>
<gene>
    <name evidence="5" type="primary">hisB</name>
    <name evidence="8" type="ORF">E9232_006253</name>
</gene>
<keyword evidence="5" id="KW-0963">Cytoplasm</keyword>
<accession>A0ABU1JYJ4</accession>
<comment type="similarity">
    <text evidence="5 6">Belongs to the imidazoleglycerol-phosphate dehydratase family.</text>
</comment>
<feature type="compositionally biased region" description="Low complexity" evidence="7">
    <location>
        <begin position="15"/>
        <end position="28"/>
    </location>
</feature>
<keyword evidence="8" id="KW-0808">Transferase</keyword>
<evidence type="ECO:0000256" key="3">
    <source>
        <dbReference type="ARBA" id="ARBA00023102"/>
    </source>
</evidence>
<dbReference type="CDD" id="cd07914">
    <property type="entry name" value="IGPD"/>
    <property type="match status" value="1"/>
</dbReference>
<dbReference type="Pfam" id="PF00475">
    <property type="entry name" value="IGPD"/>
    <property type="match status" value="1"/>
</dbReference>
<dbReference type="InterPro" id="IPR020568">
    <property type="entry name" value="Ribosomal_Su5_D2-typ_SF"/>
</dbReference>
<evidence type="ECO:0000313" key="8">
    <source>
        <dbReference type="EMBL" id="MDR6293702.1"/>
    </source>
</evidence>
<dbReference type="EC" id="4.2.1.19" evidence="5 6"/>
<dbReference type="PROSITE" id="PS00954">
    <property type="entry name" value="IGP_DEHYDRATASE_1"/>
    <property type="match status" value="1"/>
</dbReference>
<evidence type="ECO:0000256" key="2">
    <source>
        <dbReference type="ARBA" id="ARBA00022605"/>
    </source>
</evidence>
<evidence type="ECO:0000256" key="4">
    <source>
        <dbReference type="ARBA" id="ARBA00023239"/>
    </source>
</evidence>
<keyword evidence="3 5" id="KW-0368">Histidine biosynthesis</keyword>
<dbReference type="InterPro" id="IPR038494">
    <property type="entry name" value="IGPD_sf"/>
</dbReference>
<comment type="pathway">
    <text evidence="1 5 6">Amino-acid biosynthesis; L-histidine biosynthesis; L-histidine from 5-phospho-alpha-D-ribose 1-diphosphate: step 6/9.</text>
</comment>
<comment type="catalytic activity">
    <reaction evidence="5 6">
        <text>D-erythro-1-(imidazol-4-yl)glycerol 3-phosphate = 3-(imidazol-4-yl)-2-oxopropyl phosphate + H2O</text>
        <dbReference type="Rhea" id="RHEA:11040"/>
        <dbReference type="ChEBI" id="CHEBI:15377"/>
        <dbReference type="ChEBI" id="CHEBI:57766"/>
        <dbReference type="ChEBI" id="CHEBI:58278"/>
        <dbReference type="EC" id="4.2.1.19"/>
    </reaction>
</comment>
<evidence type="ECO:0000313" key="9">
    <source>
        <dbReference type="Proteomes" id="UP001262410"/>
    </source>
</evidence>
<evidence type="ECO:0000256" key="6">
    <source>
        <dbReference type="RuleBase" id="RU000599"/>
    </source>
</evidence>
<keyword evidence="4 5" id="KW-0456">Lyase</keyword>
<dbReference type="NCBIfam" id="NF002116">
    <property type="entry name" value="PRK00951.2-6"/>
    <property type="match status" value="1"/>
</dbReference>
<dbReference type="RefSeq" id="WP_309800894.1">
    <property type="nucleotide sequence ID" value="NZ_JAVDPW010000013.1"/>
</dbReference>
<reference evidence="8 9" key="1">
    <citation type="submission" date="2023-07" db="EMBL/GenBank/DDBJ databases">
        <title>Sorghum-associated microbial communities from plants grown in Nebraska, USA.</title>
        <authorList>
            <person name="Schachtman D."/>
        </authorList>
    </citation>
    <scope>NUCLEOTIDE SEQUENCE [LARGE SCALE GENOMIC DNA]</scope>
    <source>
        <strain evidence="8 9">584</strain>
    </source>
</reference>